<dbReference type="GO" id="GO:0006334">
    <property type="term" value="P:nucleosome assembly"/>
    <property type="evidence" value="ECO:0007669"/>
    <property type="project" value="InterPro"/>
</dbReference>
<dbReference type="GO" id="GO:0000724">
    <property type="term" value="P:double-strand break repair via homologous recombination"/>
    <property type="evidence" value="ECO:0007669"/>
    <property type="project" value="UniProtKB-ARBA"/>
</dbReference>
<sequence>MELMIFVSKASPFVQVFIRLQLEICPYNLGLLQFKDVLSTGILLTEIEWYRGKSLTQKILKKKPRKGSKNAKSSTKTEDCPSFFNFFIPPQSLRRMMILMKIL</sequence>
<protein>
    <submittedName>
        <fullName evidence="4">Uncharacterized protein</fullName>
    </submittedName>
</protein>
<evidence type="ECO:0000313" key="4">
    <source>
        <dbReference type="EMBL" id="SPC98615.1"/>
    </source>
</evidence>
<reference evidence="4" key="1">
    <citation type="submission" date="2018-02" db="EMBL/GenBank/DDBJ databases">
        <authorList>
            <person name="Cohen D.B."/>
            <person name="Kent A.D."/>
        </authorList>
    </citation>
    <scope>NUCLEOTIDE SEQUENCE</scope>
</reference>
<keyword evidence="2" id="KW-0143">Chaperone</keyword>
<comment type="similarity">
    <text evidence="1 3">Belongs to the nucleosome assembly protein (NAP) family.</text>
</comment>
<dbReference type="AlphaFoldDB" id="A0A2N9GGH0"/>
<dbReference type="EMBL" id="OIVN01001889">
    <property type="protein sequence ID" value="SPC98615.1"/>
    <property type="molecule type" value="Genomic_DNA"/>
</dbReference>
<dbReference type="SUPFAM" id="SSF143113">
    <property type="entry name" value="NAP-like"/>
    <property type="match status" value="1"/>
</dbReference>
<dbReference type="PANTHER" id="PTHR11875">
    <property type="entry name" value="TESTIS-SPECIFIC Y-ENCODED PROTEIN"/>
    <property type="match status" value="1"/>
</dbReference>
<evidence type="ECO:0000256" key="3">
    <source>
        <dbReference type="RuleBase" id="RU003876"/>
    </source>
</evidence>
<name>A0A2N9GGH0_FAGSY</name>
<dbReference type="InterPro" id="IPR002164">
    <property type="entry name" value="NAP_family"/>
</dbReference>
<dbReference type="Pfam" id="PF00956">
    <property type="entry name" value="NAP"/>
    <property type="match status" value="1"/>
</dbReference>
<organism evidence="4">
    <name type="scientific">Fagus sylvatica</name>
    <name type="common">Beechnut</name>
    <dbReference type="NCBI Taxonomy" id="28930"/>
    <lineage>
        <taxon>Eukaryota</taxon>
        <taxon>Viridiplantae</taxon>
        <taxon>Streptophyta</taxon>
        <taxon>Embryophyta</taxon>
        <taxon>Tracheophyta</taxon>
        <taxon>Spermatophyta</taxon>
        <taxon>Magnoliopsida</taxon>
        <taxon>eudicotyledons</taxon>
        <taxon>Gunneridae</taxon>
        <taxon>Pentapetalae</taxon>
        <taxon>rosids</taxon>
        <taxon>fabids</taxon>
        <taxon>Fagales</taxon>
        <taxon>Fagaceae</taxon>
        <taxon>Fagus</taxon>
    </lineage>
</organism>
<dbReference type="GO" id="GO:0042393">
    <property type="term" value="F:histone binding"/>
    <property type="evidence" value="ECO:0007669"/>
    <property type="project" value="UniProtKB-ARBA"/>
</dbReference>
<proteinExistence type="inferred from homology"/>
<dbReference type="GO" id="GO:0005634">
    <property type="term" value="C:nucleus"/>
    <property type="evidence" value="ECO:0007669"/>
    <property type="project" value="InterPro"/>
</dbReference>
<evidence type="ECO:0000256" key="1">
    <source>
        <dbReference type="ARBA" id="ARBA00009947"/>
    </source>
</evidence>
<dbReference type="Gene3D" id="3.30.1120.90">
    <property type="entry name" value="Nucleosome assembly protein"/>
    <property type="match status" value="1"/>
</dbReference>
<evidence type="ECO:0000256" key="2">
    <source>
        <dbReference type="ARBA" id="ARBA00023186"/>
    </source>
</evidence>
<gene>
    <name evidence="4" type="ORF">FSB_LOCUS26497</name>
</gene>
<dbReference type="InterPro" id="IPR037231">
    <property type="entry name" value="NAP-like_sf"/>
</dbReference>
<accession>A0A2N9GGH0</accession>